<organism evidence="11 12">
    <name type="scientific">Tegillarca granosa</name>
    <name type="common">Malaysian cockle</name>
    <name type="synonym">Anadara granosa</name>
    <dbReference type="NCBI Taxonomy" id="220873"/>
    <lineage>
        <taxon>Eukaryota</taxon>
        <taxon>Metazoa</taxon>
        <taxon>Spiralia</taxon>
        <taxon>Lophotrochozoa</taxon>
        <taxon>Mollusca</taxon>
        <taxon>Bivalvia</taxon>
        <taxon>Autobranchia</taxon>
        <taxon>Pteriomorphia</taxon>
        <taxon>Arcoida</taxon>
        <taxon>Arcoidea</taxon>
        <taxon>Arcidae</taxon>
        <taxon>Tegillarca</taxon>
    </lineage>
</organism>
<keyword evidence="12" id="KW-1185">Reference proteome</keyword>
<evidence type="ECO:0000256" key="7">
    <source>
        <dbReference type="PROSITE-ProRule" id="PRU00042"/>
    </source>
</evidence>
<proteinExistence type="predicted"/>
<dbReference type="Pfam" id="PF00651">
    <property type="entry name" value="BTB"/>
    <property type="match status" value="1"/>
</dbReference>
<dbReference type="PROSITE" id="PS00028">
    <property type="entry name" value="ZINC_FINGER_C2H2_1"/>
    <property type="match status" value="2"/>
</dbReference>
<name>A0ABQ9F7N8_TEGGR</name>
<dbReference type="PANTHER" id="PTHR24394:SF29">
    <property type="entry name" value="MYONEURIN"/>
    <property type="match status" value="1"/>
</dbReference>
<evidence type="ECO:0000256" key="4">
    <source>
        <dbReference type="ARBA" id="ARBA00022771"/>
    </source>
</evidence>
<dbReference type="SUPFAM" id="SSF57667">
    <property type="entry name" value="beta-beta-alpha zinc fingers"/>
    <property type="match status" value="2"/>
</dbReference>
<dbReference type="SMART" id="SM00355">
    <property type="entry name" value="ZnF_C2H2"/>
    <property type="match status" value="7"/>
</dbReference>
<feature type="compositionally biased region" description="Basic and acidic residues" evidence="8">
    <location>
        <begin position="381"/>
        <end position="402"/>
    </location>
</feature>
<keyword evidence="3" id="KW-0677">Repeat</keyword>
<feature type="domain" description="BTB" evidence="9">
    <location>
        <begin position="50"/>
        <end position="118"/>
    </location>
</feature>
<dbReference type="InterPro" id="IPR011333">
    <property type="entry name" value="SKP1/BTB/POZ_sf"/>
</dbReference>
<keyword evidence="2" id="KW-0479">Metal-binding</keyword>
<dbReference type="PANTHER" id="PTHR24394">
    <property type="entry name" value="ZINC FINGER PROTEIN"/>
    <property type="match status" value="1"/>
</dbReference>
<comment type="caution">
    <text evidence="11">The sequence shown here is derived from an EMBL/GenBank/DDBJ whole genome shotgun (WGS) entry which is preliminary data.</text>
</comment>
<keyword evidence="4 7" id="KW-0863">Zinc-finger</keyword>
<evidence type="ECO:0000259" key="9">
    <source>
        <dbReference type="PROSITE" id="PS50097"/>
    </source>
</evidence>
<dbReference type="InterPro" id="IPR036236">
    <property type="entry name" value="Znf_C2H2_sf"/>
</dbReference>
<dbReference type="InterPro" id="IPR013087">
    <property type="entry name" value="Znf_C2H2_type"/>
</dbReference>
<keyword evidence="6" id="KW-0539">Nucleus</keyword>
<feature type="compositionally biased region" description="Low complexity" evidence="8">
    <location>
        <begin position="190"/>
        <end position="199"/>
    </location>
</feature>
<dbReference type="PROSITE" id="PS50157">
    <property type="entry name" value="ZINC_FINGER_C2H2_2"/>
    <property type="match status" value="2"/>
</dbReference>
<dbReference type="SUPFAM" id="SSF54695">
    <property type="entry name" value="POZ domain"/>
    <property type="match status" value="1"/>
</dbReference>
<feature type="region of interest" description="Disordered" evidence="8">
    <location>
        <begin position="182"/>
        <end position="402"/>
    </location>
</feature>
<feature type="domain" description="C2H2-type" evidence="10">
    <location>
        <begin position="638"/>
        <end position="666"/>
    </location>
</feature>
<sequence>MINQIDCFANGKVFIRESSEMTTMFDIVLNDHSSILSSSLYCLQQNGFMCDTKLQGIDGHVLVHGIVLSVTSLYFKGIIEKSSQDAKNIKLINLETENVSVINLFVELLYTGKVICSEQNVKKIINLIKLYKIENVCYYCKKEKPTAIISEDNVNSMSEIESPFGEITDTENMETVEGSDCGFLAHSKESPSGSSDKSGQNNPVKTLVDKRNSLPGNVRKTSTRKRKLNPKYFNESSQTLRKADTQNKKQLKNYFNENNESGVSSASEKSKTANDDISSVEKVMTRNEGQRSNIGYEIDQKEESVSSKNQPANAVKNEPRNNKQQVKQNQSTKTMQQKNIKVEPNKIQDVVISDRNKDTGSKKTMDKEYIQSVSTGLTNNAEKDKNENKCPDDVKQESKGKRTRIESQNLLAKLGLIATKENSVAEENTMILECEIGLSDPESENDGDVKKIGRSRNNCLDKPKKCWKCGKMSENYEEYLKHRQEKHPLYVAKLAIKNQKLKGKQRNYCQMCDLNFDCYKSFLQHRKEVKHVRKNHRTVYNCNYCEYTTKVECYLDMHKIKKHNMDLSETDFEIFRCPAKGCDYFNLRKSILEAHVANAHDTEHIEVCEICGKTMKTRKQLQQHVKMHIPVEQRVKKYECPECDKKFTRRTDFTLHFNHKHKNEKPFMCHLCPYRVTSQRLLDIHLYNHHDQPLPSYIKQ</sequence>
<feature type="compositionally biased region" description="Basic and acidic residues" evidence="8">
    <location>
        <begin position="340"/>
        <end position="369"/>
    </location>
</feature>
<gene>
    <name evidence="11" type="ORF">KUTeg_009668</name>
</gene>
<feature type="compositionally biased region" description="Polar residues" evidence="8">
    <location>
        <begin position="371"/>
        <end position="380"/>
    </location>
</feature>
<evidence type="ECO:0000259" key="10">
    <source>
        <dbReference type="PROSITE" id="PS50157"/>
    </source>
</evidence>
<feature type="domain" description="C2H2-type" evidence="10">
    <location>
        <begin position="606"/>
        <end position="628"/>
    </location>
</feature>
<evidence type="ECO:0000256" key="6">
    <source>
        <dbReference type="ARBA" id="ARBA00023242"/>
    </source>
</evidence>
<dbReference type="EMBL" id="JARBDR010000440">
    <property type="protein sequence ID" value="KAJ8312295.1"/>
    <property type="molecule type" value="Genomic_DNA"/>
</dbReference>
<comment type="subcellular location">
    <subcellularLocation>
        <location evidence="1">Nucleus</location>
    </subcellularLocation>
</comment>
<evidence type="ECO:0000256" key="5">
    <source>
        <dbReference type="ARBA" id="ARBA00022833"/>
    </source>
</evidence>
<evidence type="ECO:0000256" key="8">
    <source>
        <dbReference type="SAM" id="MobiDB-lite"/>
    </source>
</evidence>
<feature type="compositionally biased region" description="Polar residues" evidence="8">
    <location>
        <begin position="253"/>
        <end position="267"/>
    </location>
</feature>
<evidence type="ECO:0000313" key="12">
    <source>
        <dbReference type="Proteomes" id="UP001217089"/>
    </source>
</evidence>
<protein>
    <submittedName>
        <fullName evidence="11">Uncharacterized protein</fullName>
    </submittedName>
</protein>
<dbReference type="InterPro" id="IPR000210">
    <property type="entry name" value="BTB/POZ_dom"/>
</dbReference>
<feature type="compositionally biased region" description="Polar residues" evidence="8">
    <location>
        <begin position="322"/>
        <end position="339"/>
    </location>
</feature>
<keyword evidence="5" id="KW-0862">Zinc</keyword>
<evidence type="ECO:0000256" key="1">
    <source>
        <dbReference type="ARBA" id="ARBA00004123"/>
    </source>
</evidence>
<dbReference type="PROSITE" id="PS50097">
    <property type="entry name" value="BTB"/>
    <property type="match status" value="1"/>
</dbReference>
<dbReference type="SMART" id="SM00225">
    <property type="entry name" value="BTB"/>
    <property type="match status" value="1"/>
</dbReference>
<evidence type="ECO:0000256" key="2">
    <source>
        <dbReference type="ARBA" id="ARBA00022723"/>
    </source>
</evidence>
<evidence type="ECO:0000313" key="11">
    <source>
        <dbReference type="EMBL" id="KAJ8312295.1"/>
    </source>
</evidence>
<dbReference type="Gene3D" id="3.30.160.60">
    <property type="entry name" value="Classic Zinc Finger"/>
    <property type="match status" value="2"/>
</dbReference>
<accession>A0ABQ9F7N8</accession>
<dbReference type="Proteomes" id="UP001217089">
    <property type="component" value="Unassembled WGS sequence"/>
</dbReference>
<evidence type="ECO:0000256" key="3">
    <source>
        <dbReference type="ARBA" id="ARBA00022737"/>
    </source>
</evidence>
<dbReference type="Gene3D" id="3.30.710.10">
    <property type="entry name" value="Potassium Channel Kv1.1, Chain A"/>
    <property type="match status" value="1"/>
</dbReference>
<reference evidence="11 12" key="1">
    <citation type="submission" date="2022-12" db="EMBL/GenBank/DDBJ databases">
        <title>Chromosome-level genome of Tegillarca granosa.</title>
        <authorList>
            <person name="Kim J."/>
        </authorList>
    </citation>
    <scope>NUCLEOTIDE SEQUENCE [LARGE SCALE GENOMIC DNA]</scope>
    <source>
        <strain evidence="11">Teg-2019</strain>
        <tissue evidence="11">Adductor muscle</tissue>
    </source>
</reference>